<reference evidence="3" key="1">
    <citation type="submission" date="2015-09" db="EMBL/GenBank/DDBJ databases">
        <title>De novo assembly of Pectinophora gossypiella (Pink Bollworm) gut transcriptome.</title>
        <authorList>
            <person name="Tassone E.E."/>
        </authorList>
    </citation>
    <scope>NUCLEOTIDE SEQUENCE</scope>
</reference>
<evidence type="ECO:0000256" key="1">
    <source>
        <dbReference type="SAM" id="Coils"/>
    </source>
</evidence>
<organism evidence="3">
    <name type="scientific">Pectinophora gossypiella</name>
    <name type="common">Cotton pink bollworm</name>
    <name type="synonym">Depressaria gossypiella</name>
    <dbReference type="NCBI Taxonomy" id="13191"/>
    <lineage>
        <taxon>Eukaryota</taxon>
        <taxon>Metazoa</taxon>
        <taxon>Ecdysozoa</taxon>
        <taxon>Arthropoda</taxon>
        <taxon>Hexapoda</taxon>
        <taxon>Insecta</taxon>
        <taxon>Pterygota</taxon>
        <taxon>Neoptera</taxon>
        <taxon>Endopterygota</taxon>
        <taxon>Lepidoptera</taxon>
        <taxon>Glossata</taxon>
        <taxon>Ditrysia</taxon>
        <taxon>Gelechioidea</taxon>
        <taxon>Gelechiidae</taxon>
        <taxon>Apatetrinae</taxon>
        <taxon>Pectinophora</taxon>
    </lineage>
</organism>
<dbReference type="EMBL" id="GDQN01001842">
    <property type="protein sequence ID" value="JAT89212.1"/>
    <property type="molecule type" value="Transcribed_RNA"/>
</dbReference>
<dbReference type="EMBL" id="GDQN01000165">
    <property type="protein sequence ID" value="JAT90889.1"/>
    <property type="molecule type" value="Transcribed_RNA"/>
</dbReference>
<evidence type="ECO:0000313" key="3">
    <source>
        <dbReference type="EMBL" id="JAT90889.1"/>
    </source>
</evidence>
<accession>A0A1E1WV20</accession>
<keyword evidence="1" id="KW-0175">Coiled coil</keyword>
<protein>
    <submittedName>
        <fullName evidence="3">Uncharacterized protein</fullName>
    </submittedName>
</protein>
<gene>
    <name evidence="3" type="ORF">g.14138</name>
    <name evidence="2" type="ORF">g.14140</name>
</gene>
<dbReference type="AlphaFoldDB" id="A0A1E1WV20"/>
<sequence length="837" mass="98401">MQIKMSWQDKMCQFEKMKIELDQRQKGIMELYATLRNTHKMMVTLGQQAELPSAEDLRVMNVAKLSPDQLLQLCSGTRPLEEIQSTKGPVTIDMNKLYDMPTKLVATCEQTLIKRKEIIDWFETLKTEDKGISMSKLTKKINEFNAENEMLNCSLQTCKTEFLRELNEIVDYLRRGVNETMALQLRTEELMYELSDLNSQNVDLKKQLHASEHLKSQTNRHRLEELEKELKDEKCKKMVFKERLTRAEGQVKIGNERAAQLEAALELSRSQNWTLERTVQQLHEQNQKLQIDFDKELNKLTESIRDNTVHLEQIAEAREKLQTEKEDLEKRLQDLTKCYDDSLGNMKKELNANISKLTETEKKFDEEKEERKKLESKLECLCSQLLESELRYKDALKQLQEQDAQLTKALSIKTEWEATKRDLEMAHMEVDNYRTRLLKQNEAVKEIEHNFKETLNTERNLKAELKTKDEYISELEKKQSLLEEQLQESETKMESYENQLASLKTHISQLQEDFGEFENLNQLHDMLNQQRTKLAEATRQNSELADALAKKEVEIESQLEHLAEQEGLLEQREGVIKMYTEKEEEQSNIIKLLRTNLEIRTQADADLSQQLIEKNSEIESLITNLETRKQQISQLEKIILTLEEQLRKVHLQRRKDQEKMSLLEKAITDYESYHIDAKRSIEEPVDNLDNLIKILEDELGTSFDHKPEYNKPLQKKKYDDRRKHEKMEGMNQDIRNVSLYPTEQDNMPSKIIVGNYGKTYNIPPSDDRDIDRKKGAANIETQKWQSSPEHPITLTPTPHKDITPYRGIIPVVHQTAEQYLSRNLQFLMTNQRDDKKK</sequence>
<feature type="coiled-coil region" evidence="1">
    <location>
        <begin position="608"/>
        <end position="652"/>
    </location>
</feature>
<dbReference type="OrthoDB" id="6923473at2759"/>
<name>A0A1E1WV20_PECGO</name>
<dbReference type="SUPFAM" id="SSF57997">
    <property type="entry name" value="Tropomyosin"/>
    <property type="match status" value="1"/>
</dbReference>
<feature type="coiled-coil region" evidence="1">
    <location>
        <begin position="187"/>
        <end position="243"/>
    </location>
</feature>
<feature type="coiled-coil region" evidence="1">
    <location>
        <begin position="430"/>
        <end position="565"/>
    </location>
</feature>
<proteinExistence type="predicted"/>
<feature type="coiled-coil region" evidence="1">
    <location>
        <begin position="272"/>
        <end position="405"/>
    </location>
</feature>
<evidence type="ECO:0000313" key="2">
    <source>
        <dbReference type="EMBL" id="JAT89212.1"/>
    </source>
</evidence>